<dbReference type="PROSITE" id="PS51387">
    <property type="entry name" value="FAD_PCMH"/>
    <property type="match status" value="2"/>
</dbReference>
<evidence type="ECO:0000256" key="8">
    <source>
        <dbReference type="SAM" id="SignalP"/>
    </source>
</evidence>
<dbReference type="SUPFAM" id="SSF56176">
    <property type="entry name" value="FAD-binding/transporter-associated domain-like"/>
    <property type="match status" value="2"/>
</dbReference>
<keyword evidence="6" id="KW-1015">Disulfide bond</keyword>
<dbReference type="Gene3D" id="3.40.462.20">
    <property type="match status" value="1"/>
</dbReference>
<dbReference type="InterPro" id="IPR036318">
    <property type="entry name" value="FAD-bd_PCMH-like_sf"/>
</dbReference>
<feature type="domain" description="FAD-binding PCMH-type" evidence="9">
    <location>
        <begin position="76"/>
        <end position="250"/>
    </location>
</feature>
<feature type="signal peptide" evidence="8">
    <location>
        <begin position="1"/>
        <end position="29"/>
    </location>
</feature>
<sequence>MIRTMNSLSSSMFPFLFLFLFSFSWLASADRHEDFLQCLHSQNLNSLSKVVYTPINSSYSYVLQFSLRNGRFNTSATPKPLVIVTPLNVAHIQAAITFSQKHGLQIRVRGGGHDYEGLSYVAVIPFVVIDLINMRTVTVDVANKTAWVQGGATLGEVYYRIAEKSRTLAFPAGVCPTVGVGGHISGGGTGMIMRKYGLAVDHIIDAQLIDVKGRILDRASMGEDLFWAIRGGGGNTFGVVVAWKLELVPIPASVTVFNVTRILMKEDATKLIHQWQYAIEKFDEDLFSRIFIWRSANSTQDGKPMIQAAFTSLFLGGVDRLVSYMQQSFPELGLVKEDCIEMRWIESTVYFAQFPRNTSLEVLLNRNPRPTIFFKGKTDFVKEPIPKTALEGIWERLEQVEAESAELQFTAYGGKMNEIAESSTPFPHRAGTLYQIHYGISWDEEGIEAYAKYISWMRRLYSYMAPYVSKNPRQAYVNYRDLDLGVNNLGNTSYRQASIWGTKYFKNNFDRLVRVKTAVDPTNFFRNEQSIPPLSSWLLNIATSDLADENFLQCLLNHSQPSYPISSAIYTPNNDSYSSVLQSYIRNLRFNMSTTPKPLLILTALHASHVQAAIICARERNFQMKIRSGGHDYEGVSYVSDVPFFVLDMFNLRSIDVDVASETAWVETGATLGEVYYRISEKSKTHGFPAGVCPTVGVGGHFGGGGYGNMMRKYGLTVDNIIDAKMVDVNGRLLDRESMGEDLFWAITGGGGSSFGVVLAYKINIVRVPEVVTVFRVRRTVEQNATDIVEQWQQVAYNLEDDPFH</sequence>
<evidence type="ECO:0000256" key="4">
    <source>
        <dbReference type="ARBA" id="ARBA00022729"/>
    </source>
</evidence>
<evidence type="ECO:0000256" key="1">
    <source>
        <dbReference type="ARBA" id="ARBA00001974"/>
    </source>
</evidence>
<dbReference type="PANTHER" id="PTHR32448">
    <property type="entry name" value="OS08G0158400 PROTEIN"/>
    <property type="match status" value="1"/>
</dbReference>
<dbReference type="Gene3D" id="3.30.465.10">
    <property type="match status" value="2"/>
</dbReference>
<feature type="domain" description="FAD-binding PCMH-type" evidence="9">
    <location>
        <begin position="594"/>
        <end position="768"/>
    </location>
</feature>
<keyword evidence="3" id="KW-0285">Flavoprotein</keyword>
<dbReference type="InterPro" id="IPR012951">
    <property type="entry name" value="BBE"/>
</dbReference>
<comment type="cofactor">
    <cofactor evidence="1">
        <name>FAD</name>
        <dbReference type="ChEBI" id="CHEBI:57692"/>
    </cofactor>
</comment>
<protein>
    <recommendedName>
        <fullName evidence="9">FAD-binding PCMH-type domain-containing protein</fullName>
    </recommendedName>
</protein>
<evidence type="ECO:0000256" key="2">
    <source>
        <dbReference type="ARBA" id="ARBA00005466"/>
    </source>
</evidence>
<evidence type="ECO:0000256" key="3">
    <source>
        <dbReference type="ARBA" id="ARBA00022630"/>
    </source>
</evidence>
<keyword evidence="4 8" id="KW-0732">Signal</keyword>
<comment type="similarity">
    <text evidence="2">Belongs to the oxygen-dependent FAD-linked oxidoreductase family.</text>
</comment>
<keyword evidence="5" id="KW-0274">FAD</keyword>
<organism evidence="10">
    <name type="scientific">Salix viminalis</name>
    <name type="common">Common osier</name>
    <name type="synonym">Basket willow</name>
    <dbReference type="NCBI Taxonomy" id="40686"/>
    <lineage>
        <taxon>Eukaryota</taxon>
        <taxon>Viridiplantae</taxon>
        <taxon>Streptophyta</taxon>
        <taxon>Embryophyta</taxon>
        <taxon>Tracheophyta</taxon>
        <taxon>Spermatophyta</taxon>
        <taxon>Magnoliopsida</taxon>
        <taxon>eudicotyledons</taxon>
        <taxon>Gunneridae</taxon>
        <taxon>Pentapetalae</taxon>
        <taxon>rosids</taxon>
        <taxon>fabids</taxon>
        <taxon>Malpighiales</taxon>
        <taxon>Salicaceae</taxon>
        <taxon>Saliceae</taxon>
        <taxon>Salix</taxon>
    </lineage>
</organism>
<dbReference type="Gene3D" id="3.30.43.10">
    <property type="entry name" value="Uridine Diphospho-n-acetylenolpyruvylglucosamine Reductase, domain 2"/>
    <property type="match status" value="2"/>
</dbReference>
<dbReference type="AlphaFoldDB" id="A0A6N2N4J0"/>
<dbReference type="InterPro" id="IPR006094">
    <property type="entry name" value="Oxid_FAD_bind_N"/>
</dbReference>
<dbReference type="GO" id="GO:1901696">
    <property type="term" value="P:cannabinoid biosynthetic process"/>
    <property type="evidence" value="ECO:0007669"/>
    <property type="project" value="UniProtKB-ARBA"/>
</dbReference>
<evidence type="ECO:0000256" key="7">
    <source>
        <dbReference type="ARBA" id="ARBA00023180"/>
    </source>
</evidence>
<reference evidence="10" key="1">
    <citation type="submission" date="2019-03" db="EMBL/GenBank/DDBJ databases">
        <authorList>
            <person name="Mank J."/>
            <person name="Almeida P."/>
        </authorList>
    </citation>
    <scope>NUCLEOTIDE SEQUENCE</scope>
    <source>
        <strain evidence="10">78183</strain>
    </source>
</reference>
<dbReference type="GO" id="GO:0016491">
    <property type="term" value="F:oxidoreductase activity"/>
    <property type="evidence" value="ECO:0007669"/>
    <property type="project" value="InterPro"/>
</dbReference>
<evidence type="ECO:0000313" key="10">
    <source>
        <dbReference type="EMBL" id="VFU61651.1"/>
    </source>
</evidence>
<keyword evidence="7" id="KW-0325">Glycoprotein</keyword>
<evidence type="ECO:0000256" key="5">
    <source>
        <dbReference type="ARBA" id="ARBA00022827"/>
    </source>
</evidence>
<name>A0A6N2N4J0_SALVM</name>
<dbReference type="Pfam" id="PF08031">
    <property type="entry name" value="BBE"/>
    <property type="match status" value="1"/>
</dbReference>
<proteinExistence type="inferred from homology"/>
<dbReference type="Pfam" id="PF01565">
    <property type="entry name" value="FAD_binding_4"/>
    <property type="match status" value="2"/>
</dbReference>
<gene>
    <name evidence="10" type="ORF">SVIM_LOCUS461726</name>
</gene>
<dbReference type="FunFam" id="3.30.43.10:FF:000004">
    <property type="entry name" value="Berberine bridge enzyme-like 15"/>
    <property type="match status" value="1"/>
</dbReference>
<dbReference type="InterPro" id="IPR016169">
    <property type="entry name" value="FAD-bd_PCMH_sub2"/>
</dbReference>
<dbReference type="InterPro" id="IPR016167">
    <property type="entry name" value="FAD-bd_PCMH_sub1"/>
</dbReference>
<dbReference type="EMBL" id="CAADRP010002129">
    <property type="protein sequence ID" value="VFU61651.1"/>
    <property type="molecule type" value="Genomic_DNA"/>
</dbReference>
<dbReference type="InterPro" id="IPR016166">
    <property type="entry name" value="FAD-bd_PCMH"/>
</dbReference>
<dbReference type="GO" id="GO:0071949">
    <property type="term" value="F:FAD binding"/>
    <property type="evidence" value="ECO:0007669"/>
    <property type="project" value="InterPro"/>
</dbReference>
<accession>A0A6N2N4J0</accession>
<evidence type="ECO:0000256" key="6">
    <source>
        <dbReference type="ARBA" id="ARBA00023157"/>
    </source>
</evidence>
<evidence type="ECO:0000259" key="9">
    <source>
        <dbReference type="PROSITE" id="PS51387"/>
    </source>
</evidence>
<feature type="chain" id="PRO_5027121591" description="FAD-binding PCMH-type domain-containing protein" evidence="8">
    <location>
        <begin position="30"/>
        <end position="805"/>
    </location>
</feature>